<proteinExistence type="predicted"/>
<evidence type="ECO:0000256" key="1">
    <source>
        <dbReference type="SAM" id="MobiDB-lite"/>
    </source>
</evidence>
<organism evidence="2 3">
    <name type="scientific">Bacillus pumilus</name>
    <name type="common">Bacillus mesentericus</name>
    <dbReference type="NCBI Taxonomy" id="1408"/>
    <lineage>
        <taxon>Bacteria</taxon>
        <taxon>Bacillati</taxon>
        <taxon>Bacillota</taxon>
        <taxon>Bacilli</taxon>
        <taxon>Bacillales</taxon>
        <taxon>Bacillaceae</taxon>
        <taxon>Bacillus</taxon>
    </lineage>
</organism>
<feature type="region of interest" description="Disordered" evidence="1">
    <location>
        <begin position="1"/>
        <end position="29"/>
    </location>
</feature>
<dbReference type="EMBL" id="CP027116">
    <property type="protein sequence ID" value="AVM23326.1"/>
    <property type="molecule type" value="Genomic_DNA"/>
</dbReference>
<gene>
    <name evidence="2" type="ORF">C5695_05590</name>
</gene>
<name>A0AAD0MLW2_BACPU</name>
<sequence>MSQLYESDPFEEIRKSKEKKRKQFEEESNSQAYKQSSGYMVALIEDFKKGLVLISIAATRDYKTYQDNALMFGTADLLSSLVAIELVSREIMINAPKRELRYMLEATIKYAAVDQTCKDKTLEEKLKYLYTELPRSSISPIDELNGLTDMMVADTKELYSLLSQFIHPSQKQITEYQLRLKKGEIGFETHKELDSFNRLLFRTFDIILYLTFRNMGYYVMKDVFYNMKDMKEFENWKFFKGKHVKTLPNKYRKK</sequence>
<accession>A0AAD0MLW2</accession>
<dbReference type="Proteomes" id="UP000264960">
    <property type="component" value="Chromosome"/>
</dbReference>
<evidence type="ECO:0000313" key="2">
    <source>
        <dbReference type="EMBL" id="AVM23326.1"/>
    </source>
</evidence>
<evidence type="ECO:0000313" key="3">
    <source>
        <dbReference type="Proteomes" id="UP000264960"/>
    </source>
</evidence>
<dbReference type="AlphaFoldDB" id="A0AAD0MLW2"/>
<protein>
    <submittedName>
        <fullName evidence="2">Uncharacterized protein</fullName>
    </submittedName>
</protein>
<reference evidence="2 3" key="1">
    <citation type="submission" date="2018-02" db="EMBL/GenBank/DDBJ databases">
        <title>The complete genome of two Bacillus pumilus strains from Cuatro Cienegas, Coahuila, Mexico.</title>
        <authorList>
            <person name="Zarza E."/>
            <person name="Alcaraz L.D."/>
            <person name="Aguilar-Salinas B."/>
            <person name="Islas A."/>
            <person name="Olmedo-Alvarez G."/>
        </authorList>
    </citation>
    <scope>NUCLEOTIDE SEQUENCE [LARGE SCALE GENOMIC DNA]</scope>
    <source>
        <strain evidence="2 3">145</strain>
    </source>
</reference>
<dbReference type="RefSeq" id="WP_117729884.1">
    <property type="nucleotide sequence ID" value="NZ_CP027116.1"/>
</dbReference>